<keyword evidence="1" id="KW-0812">Transmembrane</keyword>
<evidence type="ECO:0000256" key="1">
    <source>
        <dbReference type="SAM" id="Phobius"/>
    </source>
</evidence>
<gene>
    <name evidence="2" type="ORF">DEM27_22145</name>
</gene>
<keyword evidence="1" id="KW-0472">Membrane</keyword>
<feature type="transmembrane region" description="Helical" evidence="1">
    <location>
        <begin position="214"/>
        <end position="235"/>
    </location>
</feature>
<reference evidence="2 3" key="1">
    <citation type="submission" date="2018-05" db="EMBL/GenBank/DDBJ databases">
        <title>The draft genome of strain NS-104.</title>
        <authorList>
            <person name="Hang P."/>
            <person name="Jiang J."/>
        </authorList>
    </citation>
    <scope>NUCLEOTIDE SEQUENCE [LARGE SCALE GENOMIC DNA]</scope>
    <source>
        <strain evidence="2 3">NS-104</strain>
    </source>
</reference>
<feature type="transmembrane region" description="Helical" evidence="1">
    <location>
        <begin position="12"/>
        <end position="32"/>
    </location>
</feature>
<dbReference type="Proteomes" id="UP000245252">
    <property type="component" value="Unassembled WGS sequence"/>
</dbReference>
<dbReference type="OrthoDB" id="8016862at2"/>
<keyword evidence="1" id="KW-1133">Transmembrane helix</keyword>
<evidence type="ECO:0000313" key="3">
    <source>
        <dbReference type="Proteomes" id="UP000245252"/>
    </source>
</evidence>
<comment type="caution">
    <text evidence="2">The sequence shown here is derived from an EMBL/GenBank/DDBJ whole genome shotgun (WGS) entry which is preliminary data.</text>
</comment>
<name>A0A2U2DL45_9HYPH</name>
<sequence length="272" mass="30199">MENTIDIASSSIIGLAFVLATIAIVLASYFLARRLLHPGNEGDRTLEVAGNVAVRVATLHSLILGLVYAQELDDYKGVRSTLIEETVAISDVFNDARRYGGAIVTPVQEGLSRYVSVVVNEEWEGLADGKGLSPRAWQEWERVYDHVLDLAPTTDRQRYLSTRLKDRVTAIAKYRQLREAPTTSRFSGLFWAPAIIGLIIVSSAFYVYRPSRTHLVLLGLFGAYSGVILFFIFAFGNPYANPGKLEPRPFQHLLKGDLGIPVLTTPNRLFTQ</sequence>
<dbReference type="Pfam" id="PF14023">
    <property type="entry name" value="Bestrophin-like"/>
    <property type="match status" value="1"/>
</dbReference>
<proteinExistence type="predicted"/>
<protein>
    <recommendedName>
        <fullName evidence="4">DUF4239 domain-containing protein</fullName>
    </recommendedName>
</protein>
<accession>A0A2U2DL45</accession>
<keyword evidence="3" id="KW-1185">Reference proteome</keyword>
<dbReference type="EMBL" id="QFBC01000012">
    <property type="protein sequence ID" value="PWE54022.1"/>
    <property type="molecule type" value="Genomic_DNA"/>
</dbReference>
<feature type="transmembrane region" description="Helical" evidence="1">
    <location>
        <begin position="188"/>
        <end position="208"/>
    </location>
</feature>
<dbReference type="InterPro" id="IPR025333">
    <property type="entry name" value="DUF4239"/>
</dbReference>
<dbReference type="AlphaFoldDB" id="A0A2U2DL45"/>
<organism evidence="2 3">
    <name type="scientific">Metarhizobium album</name>
    <dbReference type="NCBI Taxonomy" id="2182425"/>
    <lineage>
        <taxon>Bacteria</taxon>
        <taxon>Pseudomonadati</taxon>
        <taxon>Pseudomonadota</taxon>
        <taxon>Alphaproteobacteria</taxon>
        <taxon>Hyphomicrobiales</taxon>
        <taxon>Rhizobiaceae</taxon>
        <taxon>Metarhizobium</taxon>
    </lineage>
</organism>
<evidence type="ECO:0000313" key="2">
    <source>
        <dbReference type="EMBL" id="PWE54022.1"/>
    </source>
</evidence>
<evidence type="ECO:0008006" key="4">
    <source>
        <dbReference type="Google" id="ProtNLM"/>
    </source>
</evidence>